<feature type="compositionally biased region" description="Basic and acidic residues" evidence="1">
    <location>
        <begin position="31"/>
        <end position="53"/>
    </location>
</feature>
<dbReference type="AlphaFoldDB" id="A0A087MM79"/>
<accession>A0A087MM79</accession>
<reference evidence="2 3" key="2">
    <citation type="journal article" date="2015" name="Stand. Genomic Sci.">
        <title>High quality draft genomic sequence of Arenimonas donghaensis DSM 18148(T).</title>
        <authorList>
            <person name="Chen F."/>
            <person name="Wang H."/>
            <person name="Cao Y."/>
            <person name="Li X."/>
            <person name="Wang G."/>
        </authorList>
    </citation>
    <scope>NUCLEOTIDE SEQUENCE [LARGE SCALE GENOMIC DNA]</scope>
    <source>
        <strain evidence="2 3">HO3-R19</strain>
    </source>
</reference>
<gene>
    <name evidence="2" type="ORF">N788_02075</name>
</gene>
<feature type="region of interest" description="Disordered" evidence="1">
    <location>
        <begin position="1"/>
        <end position="53"/>
    </location>
</feature>
<sequence length="53" mass="5917">MLAAAGPRIRVAAPRSMTMAKGLNQKKNEKKKPEKTPKEKRAEKDLKKAARKS</sequence>
<keyword evidence="3" id="KW-1185">Reference proteome</keyword>
<evidence type="ECO:0000256" key="1">
    <source>
        <dbReference type="SAM" id="MobiDB-lite"/>
    </source>
</evidence>
<dbReference type="Proteomes" id="UP000029085">
    <property type="component" value="Unassembled WGS sequence"/>
</dbReference>
<name>A0A087MM79_9GAMM</name>
<evidence type="ECO:0000313" key="3">
    <source>
        <dbReference type="Proteomes" id="UP000029085"/>
    </source>
</evidence>
<organism evidence="2 3">
    <name type="scientific">Arenimonas donghaensis DSM 18148 = HO3-R19</name>
    <dbReference type="NCBI Taxonomy" id="1121014"/>
    <lineage>
        <taxon>Bacteria</taxon>
        <taxon>Pseudomonadati</taxon>
        <taxon>Pseudomonadota</taxon>
        <taxon>Gammaproteobacteria</taxon>
        <taxon>Lysobacterales</taxon>
        <taxon>Lysobacteraceae</taxon>
        <taxon>Arenimonas</taxon>
    </lineage>
</organism>
<dbReference type="EMBL" id="AVCJ01000001">
    <property type="protein sequence ID" value="KFL37982.1"/>
    <property type="molecule type" value="Genomic_DNA"/>
</dbReference>
<proteinExistence type="predicted"/>
<comment type="caution">
    <text evidence="2">The sequence shown here is derived from an EMBL/GenBank/DDBJ whole genome shotgun (WGS) entry which is preliminary data.</text>
</comment>
<reference evidence="3" key="1">
    <citation type="submission" date="2013-08" db="EMBL/GenBank/DDBJ databases">
        <title>Genome sequencing of Arenimonas donghaensis.</title>
        <authorList>
            <person name="Chen F."/>
            <person name="Wang G."/>
        </authorList>
    </citation>
    <scope>NUCLEOTIDE SEQUENCE [LARGE SCALE GENOMIC DNA]</scope>
    <source>
        <strain evidence="3">HO3-R19</strain>
    </source>
</reference>
<protein>
    <submittedName>
        <fullName evidence="2">Uncharacterized protein</fullName>
    </submittedName>
</protein>
<dbReference type="PATRIC" id="fig|1121014.3.peg.389"/>
<evidence type="ECO:0000313" key="2">
    <source>
        <dbReference type="EMBL" id="KFL37982.1"/>
    </source>
</evidence>
<dbReference type="STRING" id="1121014.N788_02075"/>